<dbReference type="NCBIfam" id="TIGR03317">
    <property type="entry name" value="ygfZ_signature"/>
    <property type="match status" value="1"/>
</dbReference>
<feature type="binding site" evidence="2">
    <location>
        <position position="178"/>
    </location>
    <ligand>
        <name>substrate</name>
    </ligand>
</feature>
<dbReference type="AlphaFoldDB" id="A0AAU7ZV27"/>
<dbReference type="PANTHER" id="PTHR22602:SF0">
    <property type="entry name" value="TRANSFERASE CAF17, MITOCHONDRIAL-RELATED"/>
    <property type="match status" value="1"/>
</dbReference>
<dbReference type="EMBL" id="CP132942">
    <property type="protein sequence ID" value="XCB34826.1"/>
    <property type="molecule type" value="Genomic_DNA"/>
</dbReference>
<dbReference type="InterPro" id="IPR045179">
    <property type="entry name" value="YgfZ/GcvT"/>
</dbReference>
<dbReference type="PANTHER" id="PTHR22602">
    <property type="entry name" value="TRANSFERASE CAF17, MITOCHONDRIAL-RELATED"/>
    <property type="match status" value="1"/>
</dbReference>
<organism evidence="4">
    <name type="scientific">Tunturiibacter psychrotolerans</name>
    <dbReference type="NCBI Taxonomy" id="3069686"/>
    <lineage>
        <taxon>Bacteria</taxon>
        <taxon>Pseudomonadati</taxon>
        <taxon>Acidobacteriota</taxon>
        <taxon>Terriglobia</taxon>
        <taxon>Terriglobales</taxon>
        <taxon>Acidobacteriaceae</taxon>
        <taxon>Tunturiibacter</taxon>
    </lineage>
</organism>
<sequence length="354" mass="38317">MSSPAQSDITASPTPGSAPQLAALLQNVGLSHLHNIGWIRVTGEDRVRWLNGMVTNSIQDLRLGQGTYNFFLSVQGRIQGDATIFANREDLLIETSSDQLAGLITLLDRFIIMDDVELADISNTRFGLQVAGPKAAALLQRIGFAIDDLDTLSTRIILWNNAEVAVIHAYGPLAPRYELWADNATTTSLSNALQAAGAVICEDESLEWLRILEGTPRIGTDIRDRELPQETNQARALHFAKGCYLGQEIVERIRSRGNVHRTFSGFRLEGDLPPIGAPLEADGKQVGELTSVAAIPLPAETHPVHLGLGYIRREALDRGLPINYPGGVARPVLLPFSPPAASATQAASEPSERV</sequence>
<dbReference type="GO" id="GO:0016226">
    <property type="term" value="P:iron-sulfur cluster assembly"/>
    <property type="evidence" value="ECO:0007669"/>
    <property type="project" value="TreeGrafter"/>
</dbReference>
<dbReference type="PIRSF" id="PIRSF006487">
    <property type="entry name" value="GcvT"/>
    <property type="match status" value="1"/>
</dbReference>
<evidence type="ECO:0000256" key="1">
    <source>
        <dbReference type="ARBA" id="ARBA00022946"/>
    </source>
</evidence>
<keyword evidence="1" id="KW-0809">Transit peptide</keyword>
<proteinExistence type="predicted"/>
<dbReference type="Gene3D" id="3.30.1360.120">
    <property type="entry name" value="Probable tRNA modification gtpase trme, domain 1"/>
    <property type="match status" value="1"/>
</dbReference>
<accession>A0AAU7ZV27</accession>
<dbReference type="KEGG" id="tpsc:RBB77_08000"/>
<dbReference type="SUPFAM" id="SSF103025">
    <property type="entry name" value="Folate-binding domain"/>
    <property type="match status" value="1"/>
</dbReference>
<dbReference type="InterPro" id="IPR006222">
    <property type="entry name" value="GCVT_N"/>
</dbReference>
<evidence type="ECO:0000313" key="4">
    <source>
        <dbReference type="EMBL" id="XCB34826.1"/>
    </source>
</evidence>
<name>A0AAU7ZV27_9BACT</name>
<dbReference type="InterPro" id="IPR027266">
    <property type="entry name" value="TrmE/GcvT-like"/>
</dbReference>
<protein>
    <submittedName>
        <fullName evidence="4">Folate-binding protein</fullName>
    </submittedName>
</protein>
<dbReference type="InterPro" id="IPR017703">
    <property type="entry name" value="YgfZ/GCV_T_CS"/>
</dbReference>
<dbReference type="RefSeq" id="WP_353066307.1">
    <property type="nucleotide sequence ID" value="NZ_CP132942.1"/>
</dbReference>
<reference evidence="4" key="2">
    <citation type="journal article" date="2024" name="Environ. Microbiol.">
        <title>Genome analysis and description of Tunturibacter gen. nov. expands the diversity of Terriglobia in tundra soils.</title>
        <authorList>
            <person name="Messyasz A."/>
            <person name="Mannisto M.K."/>
            <person name="Kerkhof L.J."/>
            <person name="Haggblom M.M."/>
        </authorList>
    </citation>
    <scope>NUCLEOTIDE SEQUENCE</scope>
    <source>
        <strain evidence="4">X5P6</strain>
    </source>
</reference>
<gene>
    <name evidence="4" type="ORF">RBB77_08000</name>
</gene>
<dbReference type="Pfam" id="PF01571">
    <property type="entry name" value="GCV_T"/>
    <property type="match status" value="1"/>
</dbReference>
<reference evidence="4" key="1">
    <citation type="submission" date="2023-08" db="EMBL/GenBank/DDBJ databases">
        <authorList>
            <person name="Messyasz A."/>
            <person name="Mannisto M.K."/>
            <person name="Kerkhof L.J."/>
            <person name="Haggblom M."/>
        </authorList>
    </citation>
    <scope>NUCLEOTIDE SEQUENCE</scope>
    <source>
        <strain evidence="4">X5P6</strain>
    </source>
</reference>
<feature type="domain" description="GCVT N-terminal" evidence="3">
    <location>
        <begin position="21"/>
        <end position="241"/>
    </location>
</feature>
<evidence type="ECO:0000259" key="3">
    <source>
        <dbReference type="Pfam" id="PF01571"/>
    </source>
</evidence>
<evidence type="ECO:0000256" key="2">
    <source>
        <dbReference type="PIRSR" id="PIRSR006487-1"/>
    </source>
</evidence>